<dbReference type="RefSeq" id="WP_112279143.1">
    <property type="nucleotide sequence ID" value="NZ_MASW01000001.1"/>
</dbReference>
<comment type="catalytic activity">
    <reaction evidence="3">
        <text>a 2'-deoxycytidine in DNA + S-adenosyl-L-methionine = a 5-methyl-2'-deoxycytidine in DNA + S-adenosyl-L-homocysteine + H(+)</text>
        <dbReference type="Rhea" id="RHEA:13681"/>
        <dbReference type="Rhea" id="RHEA-COMP:11369"/>
        <dbReference type="Rhea" id="RHEA-COMP:11370"/>
        <dbReference type="ChEBI" id="CHEBI:15378"/>
        <dbReference type="ChEBI" id="CHEBI:57856"/>
        <dbReference type="ChEBI" id="CHEBI:59789"/>
        <dbReference type="ChEBI" id="CHEBI:85452"/>
        <dbReference type="ChEBI" id="CHEBI:85454"/>
        <dbReference type="EC" id="2.1.1.37"/>
    </reaction>
</comment>
<dbReference type="PANTHER" id="PTHR10629">
    <property type="entry name" value="CYTOSINE-SPECIFIC METHYLTRANSFERASE"/>
    <property type="match status" value="1"/>
</dbReference>
<dbReference type="PRINTS" id="PR00105">
    <property type="entry name" value="C5METTRFRASE"/>
</dbReference>
<sequence length="254" mass="27619">MNVLSLFSGIGGLELGLERAGMTTVGQVELDPFCRSILARHWPEVPQHDDVRTTPEWWASAVRPAVDLVAGGFPCQPFSSAGRRRGVADERWGWPWMERVIRLVRPRYVLVENVAALLDDGDAFGWVLRDLAALGFDAQWSVLSACAVGAPHTRERLFLLAHPHSLDGPPRLGPGHGRPLPPRRGGPHPWPDPIHGLLATPPDSTGMADGVPPELDGPRVHALGNAVVPQVAEHIGHLIMRSHHTHSDQAEEAA</sequence>
<comment type="caution">
    <text evidence="5">The sequence shown here is derived from an EMBL/GenBank/DDBJ whole genome shotgun (WGS) entry which is preliminary data.</text>
</comment>
<dbReference type="GO" id="GO:0032259">
    <property type="term" value="P:methylation"/>
    <property type="evidence" value="ECO:0007669"/>
    <property type="project" value="UniProtKB-KW"/>
</dbReference>
<keyword evidence="1 3" id="KW-0489">Methyltransferase</keyword>
<keyword evidence="6" id="KW-1185">Reference proteome</keyword>
<gene>
    <name evidence="5" type="ORF">BAY60_01480</name>
</gene>
<dbReference type="Pfam" id="PF00145">
    <property type="entry name" value="DNA_methylase"/>
    <property type="match status" value="1"/>
</dbReference>
<name>A0A2V4B9A4_9PSEU</name>
<evidence type="ECO:0000256" key="1">
    <source>
        <dbReference type="PROSITE-ProRule" id="PRU01016"/>
    </source>
</evidence>
<feature type="compositionally biased region" description="Pro residues" evidence="4">
    <location>
        <begin position="179"/>
        <end position="192"/>
    </location>
</feature>
<dbReference type="InterPro" id="IPR018117">
    <property type="entry name" value="C5_DNA_meth_AS"/>
</dbReference>
<dbReference type="Proteomes" id="UP000249915">
    <property type="component" value="Unassembled WGS sequence"/>
</dbReference>
<organism evidence="5 6">
    <name type="scientific">Prauserella muralis</name>
    <dbReference type="NCBI Taxonomy" id="588067"/>
    <lineage>
        <taxon>Bacteria</taxon>
        <taxon>Bacillati</taxon>
        <taxon>Actinomycetota</taxon>
        <taxon>Actinomycetes</taxon>
        <taxon>Pseudonocardiales</taxon>
        <taxon>Pseudonocardiaceae</taxon>
        <taxon>Prauserella</taxon>
    </lineage>
</organism>
<dbReference type="EMBL" id="MASW01000001">
    <property type="protein sequence ID" value="PXY31112.1"/>
    <property type="molecule type" value="Genomic_DNA"/>
</dbReference>
<dbReference type="InterPro" id="IPR050390">
    <property type="entry name" value="C5-Methyltransferase"/>
</dbReference>
<evidence type="ECO:0000256" key="4">
    <source>
        <dbReference type="SAM" id="MobiDB-lite"/>
    </source>
</evidence>
<dbReference type="OrthoDB" id="9813719at2"/>
<reference evidence="5 6" key="1">
    <citation type="submission" date="2016-07" db="EMBL/GenBank/DDBJ databases">
        <title>Draft genome sequence of Prauserella muralis DSM 45305, isolated from a mould-covered wall in an indoor environment.</title>
        <authorList>
            <person name="Ruckert C."/>
            <person name="Albersmeier A."/>
            <person name="Jiang C.-L."/>
            <person name="Jiang Y."/>
            <person name="Kalinowski J."/>
            <person name="Schneider O."/>
            <person name="Winkler A."/>
            <person name="Zotchev S.B."/>
        </authorList>
    </citation>
    <scope>NUCLEOTIDE SEQUENCE [LARGE SCALE GENOMIC DNA]</scope>
    <source>
        <strain evidence="5 6">DSM 45305</strain>
    </source>
</reference>
<dbReference type="AlphaFoldDB" id="A0A2V4B9A4"/>
<feature type="region of interest" description="Disordered" evidence="4">
    <location>
        <begin position="168"/>
        <end position="194"/>
    </location>
</feature>
<comment type="similarity">
    <text evidence="1 2">Belongs to the class I-like SAM-binding methyltransferase superfamily. C5-methyltransferase family.</text>
</comment>
<proteinExistence type="inferred from homology"/>
<dbReference type="PROSITE" id="PS51679">
    <property type="entry name" value="SAM_MT_C5"/>
    <property type="match status" value="1"/>
</dbReference>
<dbReference type="SUPFAM" id="SSF53335">
    <property type="entry name" value="S-adenosyl-L-methionine-dependent methyltransferases"/>
    <property type="match status" value="1"/>
</dbReference>
<keyword evidence="1" id="KW-0949">S-adenosyl-L-methionine</keyword>
<dbReference type="GO" id="GO:0003677">
    <property type="term" value="F:DNA binding"/>
    <property type="evidence" value="ECO:0007669"/>
    <property type="project" value="TreeGrafter"/>
</dbReference>
<protein>
    <recommendedName>
        <fullName evidence="3">Cytosine-specific methyltransferase</fullName>
        <ecNumber evidence="3">2.1.1.37</ecNumber>
    </recommendedName>
</protein>
<feature type="active site" evidence="1">
    <location>
        <position position="75"/>
    </location>
</feature>
<dbReference type="NCBIfam" id="TIGR00675">
    <property type="entry name" value="dcm"/>
    <property type="match status" value="1"/>
</dbReference>
<dbReference type="InterPro" id="IPR001525">
    <property type="entry name" value="C5_MeTfrase"/>
</dbReference>
<dbReference type="Gene3D" id="3.40.50.150">
    <property type="entry name" value="Vaccinia Virus protein VP39"/>
    <property type="match status" value="1"/>
</dbReference>
<keyword evidence="1 3" id="KW-0808">Transferase</keyword>
<evidence type="ECO:0000313" key="6">
    <source>
        <dbReference type="Proteomes" id="UP000249915"/>
    </source>
</evidence>
<accession>A0A2V4B9A4</accession>
<dbReference type="GO" id="GO:0044027">
    <property type="term" value="P:negative regulation of gene expression via chromosomal CpG island methylation"/>
    <property type="evidence" value="ECO:0007669"/>
    <property type="project" value="TreeGrafter"/>
</dbReference>
<dbReference type="InterPro" id="IPR029063">
    <property type="entry name" value="SAM-dependent_MTases_sf"/>
</dbReference>
<dbReference type="GO" id="GO:0003886">
    <property type="term" value="F:DNA (cytosine-5-)-methyltransferase activity"/>
    <property type="evidence" value="ECO:0007669"/>
    <property type="project" value="UniProtKB-EC"/>
</dbReference>
<dbReference type="EC" id="2.1.1.37" evidence="3"/>
<evidence type="ECO:0000256" key="2">
    <source>
        <dbReference type="RuleBase" id="RU000416"/>
    </source>
</evidence>
<dbReference type="PROSITE" id="PS00094">
    <property type="entry name" value="C5_MTASE_1"/>
    <property type="match status" value="1"/>
</dbReference>
<dbReference type="PANTHER" id="PTHR10629:SF52">
    <property type="entry name" value="DNA (CYTOSINE-5)-METHYLTRANSFERASE 1"/>
    <property type="match status" value="1"/>
</dbReference>
<evidence type="ECO:0000313" key="5">
    <source>
        <dbReference type="EMBL" id="PXY31112.1"/>
    </source>
</evidence>
<evidence type="ECO:0000256" key="3">
    <source>
        <dbReference type="RuleBase" id="RU000417"/>
    </source>
</evidence>